<dbReference type="EMBL" id="FNNG01000002">
    <property type="protein sequence ID" value="SDW36031.1"/>
    <property type="molecule type" value="Genomic_DNA"/>
</dbReference>
<accession>A0A1H2SWM8</accession>
<dbReference type="OrthoDB" id="9757546at2"/>
<proteinExistence type="predicted"/>
<evidence type="ECO:0000313" key="2">
    <source>
        <dbReference type="Proteomes" id="UP000198828"/>
    </source>
</evidence>
<gene>
    <name evidence="1" type="ORF">SAMN05660923_00568</name>
</gene>
<dbReference type="AlphaFoldDB" id="A0A1H2SWM8"/>
<dbReference type="Proteomes" id="UP000198828">
    <property type="component" value="Unassembled WGS sequence"/>
</dbReference>
<organism evidence="1 2">
    <name type="scientific">Tepidimicrobium xylanilyticum</name>
    <dbReference type="NCBI Taxonomy" id="1123352"/>
    <lineage>
        <taxon>Bacteria</taxon>
        <taxon>Bacillati</taxon>
        <taxon>Bacillota</taxon>
        <taxon>Tissierellia</taxon>
        <taxon>Tissierellales</taxon>
        <taxon>Tepidimicrobiaceae</taxon>
        <taxon>Tepidimicrobium</taxon>
    </lineage>
</organism>
<keyword evidence="2" id="KW-1185">Reference proteome</keyword>
<sequence>MKKLKNYLGPRTVRTFDIEAISIPIVYNKYGYHDPNGLIFVLRKDSSRIQKWLKVP</sequence>
<name>A0A1H2SWM8_9FIRM</name>
<reference evidence="1 2" key="1">
    <citation type="submission" date="2016-10" db="EMBL/GenBank/DDBJ databases">
        <authorList>
            <person name="de Groot N.N."/>
        </authorList>
    </citation>
    <scope>NUCLEOTIDE SEQUENCE [LARGE SCALE GENOMIC DNA]</scope>
    <source>
        <strain evidence="1 2">DSM 23310</strain>
    </source>
</reference>
<protein>
    <submittedName>
        <fullName evidence="1">Uncharacterized protein</fullName>
    </submittedName>
</protein>
<dbReference type="RefSeq" id="WP_159428596.1">
    <property type="nucleotide sequence ID" value="NZ_FNNG01000002.1"/>
</dbReference>
<evidence type="ECO:0000313" key="1">
    <source>
        <dbReference type="EMBL" id="SDW36031.1"/>
    </source>
</evidence>